<evidence type="ECO:0000313" key="2">
    <source>
        <dbReference type="EMBL" id="PTE73379.1"/>
    </source>
</evidence>
<comment type="caution">
    <text evidence="2">The sequence shown here is derived from an EMBL/GenBank/DDBJ whole genome shotgun (WGS) entry which is preliminary data.</text>
</comment>
<dbReference type="GO" id="GO:0005829">
    <property type="term" value="C:cytosol"/>
    <property type="evidence" value="ECO:0007669"/>
    <property type="project" value="TreeGrafter"/>
</dbReference>
<dbReference type="InterPro" id="IPR011048">
    <property type="entry name" value="Haem_d1_sf"/>
</dbReference>
<keyword evidence="4" id="KW-1185">Reference proteome</keyword>
<comment type="similarity">
    <text evidence="1">Belongs to the cycloisomerase 2 family.</text>
</comment>
<dbReference type="GO" id="GO:0017057">
    <property type="term" value="F:6-phosphogluconolactonase activity"/>
    <property type="evidence" value="ECO:0007669"/>
    <property type="project" value="TreeGrafter"/>
</dbReference>
<dbReference type="Proteomes" id="UP000242547">
    <property type="component" value="Unassembled WGS sequence"/>
</dbReference>
<evidence type="ECO:0000256" key="1">
    <source>
        <dbReference type="ARBA" id="ARBA00005564"/>
    </source>
</evidence>
<dbReference type="PANTHER" id="PTHR30344:SF1">
    <property type="entry name" value="6-PHOSPHOGLUCONOLACTONASE"/>
    <property type="match status" value="1"/>
</dbReference>
<dbReference type="SUPFAM" id="SSF51004">
    <property type="entry name" value="C-terminal (heme d1) domain of cytochrome cd1-nitrite reductase"/>
    <property type="match status" value="1"/>
</dbReference>
<dbReference type="InterPro" id="IPR015943">
    <property type="entry name" value="WD40/YVTN_repeat-like_dom_sf"/>
</dbReference>
<sequence length="346" mass="38831">MSTRGYIGSYTKKEGKGIYRFELNEDSGQVETVETGYDIQASTYLAQTEDFLYAITKEGDDCGVAAFKKDDEGQLTLINKCLESTQGTGCYISVSRNHKFLFEAVYGAGLARIYQLNKETGEVVKLIEELAHDYTTGSHERQDNAHVHYLNETPDGKYVVATDLGTDRVVAYTFGDEGFKEYEITKFKDQDGPRHIAFHRNGKYAYVVHELSNYVSVMQYNDGKFEELERHLTIPEDFEGDTKLAAVRLSHDQQSLYVSNRGHDSIAVFTVAEDGAALNPVEIVKSGGEFPRDFNITESDEYLVCTHQEGDYKVTVFSRDTNSGKLTAKDNQHVAPEGVFVGFLDK</sequence>
<dbReference type="InterPro" id="IPR050282">
    <property type="entry name" value="Cycloisomerase_2"/>
</dbReference>
<dbReference type="EMBL" id="PYZI01000007">
    <property type="protein sequence ID" value="PTF13869.1"/>
    <property type="molecule type" value="Genomic_DNA"/>
</dbReference>
<organism evidence="2 5">
    <name type="scientific">Staphylococcus devriesei</name>
    <dbReference type="NCBI Taxonomy" id="586733"/>
    <lineage>
        <taxon>Bacteria</taxon>
        <taxon>Bacillati</taxon>
        <taxon>Bacillota</taxon>
        <taxon>Bacilli</taxon>
        <taxon>Bacillales</taxon>
        <taxon>Staphylococcaceae</taxon>
        <taxon>Staphylococcus</taxon>
    </lineage>
</organism>
<dbReference type="RefSeq" id="WP_103165921.1">
    <property type="nucleotide sequence ID" value="NZ_CP130489.1"/>
</dbReference>
<evidence type="ECO:0000313" key="5">
    <source>
        <dbReference type="Proteomes" id="UP000242547"/>
    </source>
</evidence>
<dbReference type="Gene3D" id="2.130.10.10">
    <property type="entry name" value="YVTN repeat-like/Quinoprotein amine dehydrogenase"/>
    <property type="match status" value="1"/>
</dbReference>
<reference evidence="2" key="3">
    <citation type="submission" date="2018-03" db="EMBL/GenBank/DDBJ databases">
        <authorList>
            <person name="Keele B.F."/>
        </authorList>
    </citation>
    <scope>NUCLEOTIDE SEQUENCE</scope>
    <source>
        <strain evidence="2">SNUC 761</strain>
    </source>
</reference>
<dbReference type="EMBL" id="PYZL01000033">
    <property type="protein sequence ID" value="PTE73379.1"/>
    <property type="molecule type" value="Genomic_DNA"/>
</dbReference>
<reference evidence="4 5" key="1">
    <citation type="journal article" date="2016" name="Front. Microbiol.">
        <title>Comprehensive Phylogenetic Analysis of Bovine Non-aureus Staphylococci Species Based on Whole-Genome Sequencing.</title>
        <authorList>
            <person name="Naushad S."/>
            <person name="Barkema H.W."/>
            <person name="Luby C."/>
            <person name="Condas L.A."/>
            <person name="Nobrega D.B."/>
            <person name="Carson D.A."/>
            <person name="De Buck J."/>
        </authorList>
    </citation>
    <scope>NUCLEOTIDE SEQUENCE [LARGE SCALE GENOMIC DNA]</scope>
    <source>
        <strain evidence="3 4">SNUC 1409</strain>
        <strain evidence="2 5">SNUC 761</strain>
    </source>
</reference>
<dbReference type="Proteomes" id="UP000242088">
    <property type="component" value="Unassembled WGS sequence"/>
</dbReference>
<dbReference type="PANTHER" id="PTHR30344">
    <property type="entry name" value="6-PHOSPHOGLUCONOLACTONASE-RELATED"/>
    <property type="match status" value="1"/>
</dbReference>
<reference evidence="3" key="2">
    <citation type="submission" date="2018-03" db="EMBL/GenBank/DDBJ databases">
        <authorList>
            <person name="Naushad S."/>
        </authorList>
    </citation>
    <scope>NUCLEOTIDE SEQUENCE</scope>
    <source>
        <strain evidence="3">SNUC 1409</strain>
    </source>
</reference>
<evidence type="ECO:0000313" key="3">
    <source>
        <dbReference type="EMBL" id="PTF13869.1"/>
    </source>
</evidence>
<proteinExistence type="inferred from homology"/>
<name>A0A2K4DSK7_9STAP</name>
<dbReference type="InterPro" id="IPR019405">
    <property type="entry name" value="Lactonase_7-beta_prop"/>
</dbReference>
<gene>
    <name evidence="2" type="ORF">BUY44_06215</name>
    <name evidence="3" type="ORF">BUY47_07320</name>
</gene>
<dbReference type="Pfam" id="PF10282">
    <property type="entry name" value="Lactonase"/>
    <property type="match status" value="1"/>
</dbReference>
<dbReference type="GeneID" id="48887553"/>
<dbReference type="AlphaFoldDB" id="A0A2K4DSK7"/>
<protein>
    <submittedName>
        <fullName evidence="2">Lactonase family protein</fullName>
    </submittedName>
</protein>
<evidence type="ECO:0000313" key="4">
    <source>
        <dbReference type="Proteomes" id="UP000242088"/>
    </source>
</evidence>
<accession>A0A2K4DSK7</accession>